<organism evidence="2 3">
    <name type="scientific">Gaopeijia maritima</name>
    <dbReference type="NCBI Taxonomy" id="3119007"/>
    <lineage>
        <taxon>Bacteria</taxon>
        <taxon>Pseudomonadati</taxon>
        <taxon>Gemmatimonadota</taxon>
        <taxon>Longimicrobiia</taxon>
        <taxon>Gaopeijiales</taxon>
        <taxon>Gaopeijiaceae</taxon>
        <taxon>Gaopeijia</taxon>
    </lineage>
</organism>
<name>A0ABU9E8X6_9BACT</name>
<evidence type="ECO:0000256" key="1">
    <source>
        <dbReference type="SAM" id="SignalP"/>
    </source>
</evidence>
<accession>A0ABU9E8X6</accession>
<comment type="caution">
    <text evidence="2">The sequence shown here is derived from an EMBL/GenBank/DDBJ whole genome shotgun (WGS) entry which is preliminary data.</text>
</comment>
<feature type="signal peptide" evidence="1">
    <location>
        <begin position="1"/>
        <end position="19"/>
    </location>
</feature>
<dbReference type="RefSeq" id="WP_405277317.1">
    <property type="nucleotide sequence ID" value="NZ_JBBHLI010000004.1"/>
</dbReference>
<dbReference type="Proteomes" id="UP001484239">
    <property type="component" value="Unassembled WGS sequence"/>
</dbReference>
<proteinExistence type="predicted"/>
<evidence type="ECO:0000313" key="2">
    <source>
        <dbReference type="EMBL" id="MEK9501192.1"/>
    </source>
</evidence>
<reference evidence="2 3" key="1">
    <citation type="submission" date="2024-02" db="EMBL/GenBank/DDBJ databases">
        <title>A novel Gemmatimonadota bacterium.</title>
        <authorList>
            <person name="Du Z.-J."/>
            <person name="Ye Y.-Q."/>
        </authorList>
    </citation>
    <scope>NUCLEOTIDE SEQUENCE [LARGE SCALE GENOMIC DNA]</scope>
    <source>
        <strain evidence="2 3">DH-20</strain>
    </source>
</reference>
<gene>
    <name evidence="2" type="ORF">WI372_09395</name>
</gene>
<keyword evidence="3" id="KW-1185">Reference proteome</keyword>
<evidence type="ECO:0008006" key="4">
    <source>
        <dbReference type="Google" id="ProtNLM"/>
    </source>
</evidence>
<evidence type="ECO:0000313" key="3">
    <source>
        <dbReference type="Proteomes" id="UP001484239"/>
    </source>
</evidence>
<dbReference type="EMBL" id="JBBHLI010000004">
    <property type="protein sequence ID" value="MEK9501192.1"/>
    <property type="molecule type" value="Genomic_DNA"/>
</dbReference>
<feature type="chain" id="PRO_5046356040" description="Outer membrane beta-barrel protein" evidence="1">
    <location>
        <begin position="20"/>
        <end position="320"/>
    </location>
</feature>
<keyword evidence="1" id="KW-0732">Signal</keyword>
<sequence>MDRLTRRLRPAAVALLALAAPLAGQDRTDLVERCAASGAGAIACRDAAFGVEAVIGGVGSTLSGGNEFPGSASTLGFRFGTTPRVAASLRLGLADVSVPAIDGTGAESSETSSWIPSLQGAVAVGVFDGFRPRPTVGGVLAVDLMATAGVAFLPSGGGYDGAVPAFGYGVRLGLVRESFSLPGVTASLVRRHGGSLRWDGVEGLAAEAVELDGVTTTSLRATVGRELMALGIQAGLGWDRATADGSARAIGGATEVAFDGFSADRVLFFGGVTATWLVTQFHGELAYLSGYEAREGGASGGVYDPTAGSLLATLTFRLLL</sequence>
<protein>
    <recommendedName>
        <fullName evidence="4">Outer membrane beta-barrel protein</fullName>
    </recommendedName>
</protein>